<accession>A0A934RS41</accession>
<name>A0A934RS41_9BACT</name>
<dbReference type="Pfam" id="PF13302">
    <property type="entry name" value="Acetyltransf_3"/>
    <property type="match status" value="1"/>
</dbReference>
<comment type="caution">
    <text evidence="2">The sequence shown here is derived from an EMBL/GenBank/DDBJ whole genome shotgun (WGS) entry which is preliminary data.</text>
</comment>
<dbReference type="EMBL" id="JAENIL010000002">
    <property type="protein sequence ID" value="MBK1875383.1"/>
    <property type="molecule type" value="Genomic_DNA"/>
</dbReference>
<evidence type="ECO:0000313" key="3">
    <source>
        <dbReference type="Proteomes" id="UP000617628"/>
    </source>
</evidence>
<dbReference type="PANTHER" id="PTHR43792">
    <property type="entry name" value="GNAT FAMILY, PUTATIVE (AFU_ORTHOLOGUE AFUA_3G00765)-RELATED-RELATED"/>
    <property type="match status" value="1"/>
</dbReference>
<proteinExistence type="predicted"/>
<dbReference type="Gene3D" id="3.40.630.30">
    <property type="match status" value="1"/>
</dbReference>
<dbReference type="Proteomes" id="UP000617628">
    <property type="component" value="Unassembled WGS sequence"/>
</dbReference>
<sequence length="183" mass="20943">MDWIPLDYCIETERLTLSIAQADEIDFVWEATQYPGFNDGMVWGTPSSKEELEAIVGNVAERWSRGDGYLFTFHDQASDNPLGRIVVEQRCSGWSVGFWTHPKWQGAGYASEALGGVLRFCFEVLKLKLVTACHAEWNLASRKVLERNGFRFKVRIEEGFEKNGEWVAQDTLSLSRDQWLATR</sequence>
<dbReference type="InterPro" id="IPR051531">
    <property type="entry name" value="N-acetyltransferase"/>
</dbReference>
<gene>
    <name evidence="2" type="ORF">JIN87_00815</name>
</gene>
<dbReference type="PROSITE" id="PS51186">
    <property type="entry name" value="GNAT"/>
    <property type="match status" value="1"/>
</dbReference>
<evidence type="ECO:0000259" key="1">
    <source>
        <dbReference type="PROSITE" id="PS51186"/>
    </source>
</evidence>
<dbReference type="AlphaFoldDB" id="A0A934RS41"/>
<dbReference type="InterPro" id="IPR000182">
    <property type="entry name" value="GNAT_dom"/>
</dbReference>
<dbReference type="InterPro" id="IPR016181">
    <property type="entry name" value="Acyl_CoA_acyltransferase"/>
</dbReference>
<feature type="domain" description="N-acetyltransferase" evidence="1">
    <location>
        <begin position="10"/>
        <end position="173"/>
    </location>
</feature>
<dbReference type="PANTHER" id="PTHR43792:SF1">
    <property type="entry name" value="N-ACETYLTRANSFERASE DOMAIN-CONTAINING PROTEIN"/>
    <property type="match status" value="1"/>
</dbReference>
<dbReference type="RefSeq" id="WP_200353601.1">
    <property type="nucleotide sequence ID" value="NZ_JAENIL010000002.1"/>
</dbReference>
<evidence type="ECO:0000313" key="2">
    <source>
        <dbReference type="EMBL" id="MBK1875383.1"/>
    </source>
</evidence>
<reference evidence="2" key="1">
    <citation type="submission" date="2021-01" db="EMBL/GenBank/DDBJ databases">
        <title>Modified the classification status of verrucomicrobia.</title>
        <authorList>
            <person name="Feng X."/>
        </authorList>
    </citation>
    <scope>NUCLEOTIDE SEQUENCE</scope>
    <source>
        <strain evidence="2">KCTC 13126</strain>
    </source>
</reference>
<dbReference type="SUPFAM" id="SSF55729">
    <property type="entry name" value="Acyl-CoA N-acyltransferases (Nat)"/>
    <property type="match status" value="1"/>
</dbReference>
<protein>
    <submittedName>
        <fullName evidence="2">GNAT family N-acetyltransferase</fullName>
    </submittedName>
</protein>
<keyword evidence="3" id="KW-1185">Reference proteome</keyword>
<organism evidence="2 3">
    <name type="scientific">Pelagicoccus mobilis</name>
    <dbReference type="NCBI Taxonomy" id="415221"/>
    <lineage>
        <taxon>Bacteria</taxon>
        <taxon>Pseudomonadati</taxon>
        <taxon>Verrucomicrobiota</taxon>
        <taxon>Opitutia</taxon>
        <taxon>Puniceicoccales</taxon>
        <taxon>Pelagicoccaceae</taxon>
        <taxon>Pelagicoccus</taxon>
    </lineage>
</organism>
<dbReference type="GO" id="GO:0016747">
    <property type="term" value="F:acyltransferase activity, transferring groups other than amino-acyl groups"/>
    <property type="evidence" value="ECO:0007669"/>
    <property type="project" value="InterPro"/>
</dbReference>